<dbReference type="Gene3D" id="2.40.170.20">
    <property type="entry name" value="TonB-dependent receptor, beta-barrel domain"/>
    <property type="match status" value="1"/>
</dbReference>
<evidence type="ECO:0000256" key="8">
    <source>
        <dbReference type="ARBA" id="ARBA00023170"/>
    </source>
</evidence>
<feature type="domain" description="TonB-dependent receptor-like beta-barrel" evidence="13">
    <location>
        <begin position="218"/>
        <end position="650"/>
    </location>
</feature>
<evidence type="ECO:0000256" key="4">
    <source>
        <dbReference type="ARBA" id="ARBA00022692"/>
    </source>
</evidence>
<evidence type="ECO:0000313" key="15">
    <source>
        <dbReference type="EMBL" id="MFC3711677.1"/>
    </source>
</evidence>
<dbReference type="Pfam" id="PF00593">
    <property type="entry name" value="TonB_dep_Rec_b-barrel"/>
    <property type="match status" value="1"/>
</dbReference>
<keyword evidence="5 12" id="KW-0732">Signal</keyword>
<evidence type="ECO:0000256" key="2">
    <source>
        <dbReference type="ARBA" id="ARBA00022448"/>
    </source>
</evidence>
<keyword evidence="8 15" id="KW-0675">Receptor</keyword>
<dbReference type="Pfam" id="PF07715">
    <property type="entry name" value="Plug"/>
    <property type="match status" value="1"/>
</dbReference>
<dbReference type="Proteomes" id="UP001595615">
    <property type="component" value="Unassembled WGS sequence"/>
</dbReference>
<evidence type="ECO:0000256" key="3">
    <source>
        <dbReference type="ARBA" id="ARBA00022452"/>
    </source>
</evidence>
<organism evidence="15 16">
    <name type="scientific">Sphingoaurantiacus capsulatus</name>
    <dbReference type="NCBI Taxonomy" id="1771310"/>
    <lineage>
        <taxon>Bacteria</taxon>
        <taxon>Pseudomonadati</taxon>
        <taxon>Pseudomonadota</taxon>
        <taxon>Alphaproteobacteria</taxon>
        <taxon>Sphingomonadales</taxon>
        <taxon>Sphingosinicellaceae</taxon>
        <taxon>Sphingoaurantiacus</taxon>
    </lineage>
</organism>
<feature type="signal peptide" evidence="12">
    <location>
        <begin position="1"/>
        <end position="16"/>
    </location>
</feature>
<dbReference type="PANTHER" id="PTHR30069:SF29">
    <property type="entry name" value="HEMOGLOBIN AND HEMOGLOBIN-HAPTOGLOBIN-BINDING PROTEIN 1-RELATED"/>
    <property type="match status" value="1"/>
</dbReference>
<feature type="domain" description="TonB-dependent receptor plug" evidence="14">
    <location>
        <begin position="39"/>
        <end position="147"/>
    </location>
</feature>
<dbReference type="EMBL" id="JBHRXV010000003">
    <property type="protein sequence ID" value="MFC3711677.1"/>
    <property type="molecule type" value="Genomic_DNA"/>
</dbReference>
<keyword evidence="4 10" id="KW-0812">Transmembrane</keyword>
<proteinExistence type="inferred from homology"/>
<evidence type="ECO:0000259" key="13">
    <source>
        <dbReference type="Pfam" id="PF00593"/>
    </source>
</evidence>
<comment type="caution">
    <text evidence="15">The sequence shown here is derived from an EMBL/GenBank/DDBJ whole genome shotgun (WGS) entry which is preliminary data.</text>
</comment>
<dbReference type="InterPro" id="IPR000531">
    <property type="entry name" value="Beta-barrel_TonB"/>
</dbReference>
<evidence type="ECO:0000256" key="12">
    <source>
        <dbReference type="SAM" id="SignalP"/>
    </source>
</evidence>
<evidence type="ECO:0000256" key="6">
    <source>
        <dbReference type="ARBA" id="ARBA00023077"/>
    </source>
</evidence>
<comment type="similarity">
    <text evidence="10 11">Belongs to the TonB-dependent receptor family.</text>
</comment>
<evidence type="ECO:0000256" key="9">
    <source>
        <dbReference type="ARBA" id="ARBA00023237"/>
    </source>
</evidence>
<reference evidence="16" key="1">
    <citation type="journal article" date="2019" name="Int. J. Syst. Evol. Microbiol.">
        <title>The Global Catalogue of Microorganisms (GCM) 10K type strain sequencing project: providing services to taxonomists for standard genome sequencing and annotation.</title>
        <authorList>
            <consortium name="The Broad Institute Genomics Platform"/>
            <consortium name="The Broad Institute Genome Sequencing Center for Infectious Disease"/>
            <person name="Wu L."/>
            <person name="Ma J."/>
        </authorList>
    </citation>
    <scope>NUCLEOTIDE SEQUENCE [LARGE SCALE GENOMIC DNA]</scope>
    <source>
        <strain evidence="16">KCTC 42644</strain>
    </source>
</reference>
<keyword evidence="9 10" id="KW-0998">Cell outer membrane</keyword>
<dbReference type="InterPro" id="IPR012910">
    <property type="entry name" value="Plug_dom"/>
</dbReference>
<dbReference type="SUPFAM" id="SSF56935">
    <property type="entry name" value="Porins"/>
    <property type="match status" value="1"/>
</dbReference>
<evidence type="ECO:0000256" key="1">
    <source>
        <dbReference type="ARBA" id="ARBA00004571"/>
    </source>
</evidence>
<evidence type="ECO:0000256" key="5">
    <source>
        <dbReference type="ARBA" id="ARBA00022729"/>
    </source>
</evidence>
<feature type="chain" id="PRO_5045455834" evidence="12">
    <location>
        <begin position="17"/>
        <end position="682"/>
    </location>
</feature>
<dbReference type="PANTHER" id="PTHR30069">
    <property type="entry name" value="TONB-DEPENDENT OUTER MEMBRANE RECEPTOR"/>
    <property type="match status" value="1"/>
</dbReference>
<keyword evidence="3 10" id="KW-1134">Transmembrane beta strand</keyword>
<sequence>MKRLLLLLAVAAPAVAEEAPETIVVTGRSLPAPAGAAAYGTSVIDRDRLTEEPSGRLENVLRDVAGFQQFRRSDSRAANPTSQGATLRALGGNASSRALVLLDGVPQLDPFAGWVAWPSLAPERLSSARVTRGGGAGAFGAGAVAGTIELFSADADELKPFASLAYGSRESVSAGAGGGARLGDGFATATARFDRGDGYFLVPEGQRGAVDVPAKYQSWSVALRGVTAVGDATELQASAQAFDDDRRRGQVGADSNSRGADASLRLIGRGALPFEALAYVQARRFASGFTSVVASRASATPSLDQYNTPATGLGGKIELRPAVGEGHQLQIGADIRTSDGRTRERFRFQTGRFTRLREAGGETLTAGLYIEDSWTLSDTVTLTGGTRLDRWEISNGFLDEFDSDTGAQTLSEPVADRSGWRPTARAGALFRPTGAIELRTAAYAGFRLPTLNELYRPFRVGADATAANPGLALEKLRGIEAGIDYRPLNTVGLSLTAYWNELEDAISNVSLGQGPGTFPQVGFVAAGGTFRQRQNVDAIRVRGFEATGNLAYGDWRLTGSYAFADARVRASGTAAALDGQRPAQTPKHQFSGTVGWTRGVLAAEATGRYAGRQAEDDLGLRRLPDAFTVDAGASVRLTPALAVEVRAENLFDEQVVAGISGTGLLDLGTPRTLWVGLRFGGR</sequence>
<dbReference type="InterPro" id="IPR036942">
    <property type="entry name" value="Beta-barrel_TonB_sf"/>
</dbReference>
<dbReference type="InterPro" id="IPR037066">
    <property type="entry name" value="Plug_dom_sf"/>
</dbReference>
<keyword evidence="6 11" id="KW-0798">TonB box</keyword>
<dbReference type="InterPro" id="IPR039426">
    <property type="entry name" value="TonB-dep_rcpt-like"/>
</dbReference>
<evidence type="ECO:0000256" key="7">
    <source>
        <dbReference type="ARBA" id="ARBA00023136"/>
    </source>
</evidence>
<protein>
    <submittedName>
        <fullName evidence="15">TonB-dependent receptor</fullName>
    </submittedName>
</protein>
<dbReference type="PROSITE" id="PS52016">
    <property type="entry name" value="TONB_DEPENDENT_REC_3"/>
    <property type="match status" value="1"/>
</dbReference>
<evidence type="ECO:0000256" key="10">
    <source>
        <dbReference type="PROSITE-ProRule" id="PRU01360"/>
    </source>
</evidence>
<dbReference type="RefSeq" id="WP_380857077.1">
    <property type="nucleotide sequence ID" value="NZ_JBHRXV010000003.1"/>
</dbReference>
<name>A0ABV7X8T8_9SPHN</name>
<evidence type="ECO:0000313" key="16">
    <source>
        <dbReference type="Proteomes" id="UP001595615"/>
    </source>
</evidence>
<gene>
    <name evidence="15" type="ORF">ACFOMD_03790</name>
</gene>
<keyword evidence="16" id="KW-1185">Reference proteome</keyword>
<keyword evidence="7 10" id="KW-0472">Membrane</keyword>
<evidence type="ECO:0000259" key="14">
    <source>
        <dbReference type="Pfam" id="PF07715"/>
    </source>
</evidence>
<evidence type="ECO:0000256" key="11">
    <source>
        <dbReference type="RuleBase" id="RU003357"/>
    </source>
</evidence>
<comment type="subcellular location">
    <subcellularLocation>
        <location evidence="1 10">Cell outer membrane</location>
        <topology evidence="1 10">Multi-pass membrane protein</topology>
    </subcellularLocation>
</comment>
<dbReference type="Gene3D" id="2.170.130.10">
    <property type="entry name" value="TonB-dependent receptor, plug domain"/>
    <property type="match status" value="1"/>
</dbReference>
<accession>A0ABV7X8T8</accession>
<keyword evidence="2 10" id="KW-0813">Transport</keyword>